<dbReference type="AlphaFoldDB" id="A0A1F6P904"/>
<feature type="transmembrane region" description="Helical" evidence="1">
    <location>
        <begin position="59"/>
        <end position="90"/>
    </location>
</feature>
<feature type="transmembrane region" description="Helical" evidence="1">
    <location>
        <begin position="23"/>
        <end position="47"/>
    </location>
</feature>
<evidence type="ECO:0000313" key="2">
    <source>
        <dbReference type="EMBL" id="OGH92649.1"/>
    </source>
</evidence>
<evidence type="ECO:0008006" key="4">
    <source>
        <dbReference type="Google" id="ProtNLM"/>
    </source>
</evidence>
<dbReference type="EMBL" id="MFRA01000005">
    <property type="protein sequence ID" value="OGH92649.1"/>
    <property type="molecule type" value="Genomic_DNA"/>
</dbReference>
<sequence>MLKTATEIVSESWHLYANNWRKLVPYLAIIFLPTLILSLLGVVSLYLEVYMPQSSMATNLLIMLVLAASFVLNLWASIAIAKALSAHILGQQPTAWKETFTSSSHLIWPLIYTSIFMGLIVMGGFILLFVPGLIFAVWYNFYFYSLIFENKKGMSALAASKALVVGRWWPIAWRLVAPTFIFGVLNLALVMGLSTLVKLLSLSQFIEMTASSTLTSLAGVITAPLSMGAALILYYSAKQNPVASVPEANPPKA</sequence>
<organism evidence="2 3">
    <name type="scientific">Candidatus Magasanikbacteria bacterium RIFOXYD1_FULL_40_23</name>
    <dbReference type="NCBI Taxonomy" id="1798705"/>
    <lineage>
        <taxon>Bacteria</taxon>
        <taxon>Candidatus Magasanikiibacteriota</taxon>
    </lineage>
</organism>
<feature type="transmembrane region" description="Helical" evidence="1">
    <location>
        <begin position="217"/>
        <end position="237"/>
    </location>
</feature>
<comment type="caution">
    <text evidence="2">The sequence shown here is derived from an EMBL/GenBank/DDBJ whole genome shotgun (WGS) entry which is preliminary data.</text>
</comment>
<feature type="transmembrane region" description="Helical" evidence="1">
    <location>
        <begin position="110"/>
        <end position="141"/>
    </location>
</feature>
<evidence type="ECO:0000256" key="1">
    <source>
        <dbReference type="SAM" id="Phobius"/>
    </source>
</evidence>
<dbReference type="STRING" id="1798705.A2563_03170"/>
<gene>
    <name evidence="2" type="ORF">A2563_03170</name>
</gene>
<name>A0A1F6P904_9BACT</name>
<keyword evidence="1" id="KW-0812">Transmembrane</keyword>
<reference evidence="2 3" key="1">
    <citation type="journal article" date="2016" name="Nat. Commun.">
        <title>Thousands of microbial genomes shed light on interconnected biogeochemical processes in an aquifer system.</title>
        <authorList>
            <person name="Anantharaman K."/>
            <person name="Brown C.T."/>
            <person name="Hug L.A."/>
            <person name="Sharon I."/>
            <person name="Castelle C.J."/>
            <person name="Probst A.J."/>
            <person name="Thomas B.C."/>
            <person name="Singh A."/>
            <person name="Wilkins M.J."/>
            <person name="Karaoz U."/>
            <person name="Brodie E.L."/>
            <person name="Williams K.H."/>
            <person name="Hubbard S.S."/>
            <person name="Banfield J.F."/>
        </authorList>
    </citation>
    <scope>NUCLEOTIDE SEQUENCE [LARGE SCALE GENOMIC DNA]</scope>
</reference>
<evidence type="ECO:0000313" key="3">
    <source>
        <dbReference type="Proteomes" id="UP000176634"/>
    </source>
</evidence>
<keyword evidence="1" id="KW-0472">Membrane</keyword>
<accession>A0A1F6P904</accession>
<keyword evidence="1" id="KW-1133">Transmembrane helix</keyword>
<dbReference type="Proteomes" id="UP000176634">
    <property type="component" value="Unassembled WGS sequence"/>
</dbReference>
<protein>
    <recommendedName>
        <fullName evidence="4">Glycerophosphoryl diester phosphodiesterase membrane domain-containing protein</fullName>
    </recommendedName>
</protein>
<proteinExistence type="predicted"/>
<feature type="transmembrane region" description="Helical" evidence="1">
    <location>
        <begin position="175"/>
        <end position="197"/>
    </location>
</feature>